<comment type="caution">
    <text evidence="2">The sequence shown here is derived from an EMBL/GenBank/DDBJ whole genome shotgun (WGS) entry which is preliminary data.</text>
</comment>
<keyword evidence="3" id="KW-1185">Reference proteome</keyword>
<dbReference type="InterPro" id="IPR021675">
    <property type="entry name" value="DUF3261"/>
</dbReference>
<keyword evidence="1" id="KW-0732">Signal</keyword>
<evidence type="ECO:0000256" key="1">
    <source>
        <dbReference type="SAM" id="SignalP"/>
    </source>
</evidence>
<name>A0A4Y8WLI9_9VIBR</name>
<dbReference type="OrthoDB" id="5915284at2"/>
<gene>
    <name evidence="2" type="ORF">ELS82_01775</name>
</gene>
<protein>
    <submittedName>
        <fullName evidence="2">DUF3261 domain-containing protein</fullName>
    </submittedName>
</protein>
<dbReference type="Pfam" id="PF11659">
    <property type="entry name" value="DUF3261"/>
    <property type="match status" value="1"/>
</dbReference>
<dbReference type="EMBL" id="SATR01000002">
    <property type="protein sequence ID" value="TFH93161.1"/>
    <property type="molecule type" value="Genomic_DNA"/>
</dbReference>
<dbReference type="AlphaFoldDB" id="A0A4Y8WLI9"/>
<feature type="signal peptide" evidence="1">
    <location>
        <begin position="1"/>
        <end position="20"/>
    </location>
</feature>
<dbReference type="Proteomes" id="UP000297753">
    <property type="component" value="Unassembled WGS sequence"/>
</dbReference>
<dbReference type="PROSITE" id="PS51257">
    <property type="entry name" value="PROKAR_LIPOPROTEIN"/>
    <property type="match status" value="1"/>
</dbReference>
<dbReference type="RefSeq" id="WP_134833949.1">
    <property type="nucleotide sequence ID" value="NZ_SATR01000002.1"/>
</dbReference>
<evidence type="ECO:0000313" key="2">
    <source>
        <dbReference type="EMBL" id="TFH93161.1"/>
    </source>
</evidence>
<evidence type="ECO:0000313" key="3">
    <source>
        <dbReference type="Proteomes" id="UP000297753"/>
    </source>
</evidence>
<feature type="chain" id="PRO_5021310291" evidence="1">
    <location>
        <begin position="21"/>
        <end position="208"/>
    </location>
</feature>
<reference evidence="2 3" key="1">
    <citation type="submission" date="2019-01" db="EMBL/GenBank/DDBJ databases">
        <title>Vibrio BEI176 sp. nov, a marine bacterium isolated from China: eastern marignal seas.</title>
        <authorList>
            <person name="Li B."/>
        </authorList>
    </citation>
    <scope>NUCLEOTIDE SEQUENCE [LARGE SCALE GENOMIC DNA]</scope>
    <source>
        <strain evidence="2 3">BEI176</strain>
    </source>
</reference>
<proteinExistence type="predicted"/>
<sequence length="208" mass="22826">MKLAHITKALTVLTMCGVLAACASKPKDTTPQVEIAQGQMVNLPSPSSLGYGLNASQLITATWTVDDNARSEQLPVQLQVSADKLVLAGFSSWGTRILSLTYQNDAINSDVLTGLGNALPAPEQVLFNLMITLWPSSAWEGPLNEVRWQVIDKEDSRAIFDSNGTQIIDIKYGNNEKLDGEILFHHLIDGYTIKVNTLQYQKEQLTPQ</sequence>
<organism evidence="2 3">
    <name type="scientific">Vibrio ouci</name>
    <dbReference type="NCBI Taxonomy" id="2499078"/>
    <lineage>
        <taxon>Bacteria</taxon>
        <taxon>Pseudomonadati</taxon>
        <taxon>Pseudomonadota</taxon>
        <taxon>Gammaproteobacteria</taxon>
        <taxon>Vibrionales</taxon>
        <taxon>Vibrionaceae</taxon>
        <taxon>Vibrio</taxon>
    </lineage>
</organism>
<accession>A0A4Y8WLI9</accession>